<dbReference type="Pfam" id="PF13340">
    <property type="entry name" value="DUF4096"/>
    <property type="match status" value="1"/>
</dbReference>
<dbReference type="PANTHER" id="PTHR46637">
    <property type="entry name" value="TIS1421-TRANSPOSASE PROTEIN A"/>
    <property type="match status" value="1"/>
</dbReference>
<dbReference type="InterPro" id="IPR025161">
    <property type="entry name" value="IS402-like_dom"/>
</dbReference>
<evidence type="ECO:0000259" key="1">
    <source>
        <dbReference type="Pfam" id="PF13340"/>
    </source>
</evidence>
<evidence type="ECO:0000313" key="2">
    <source>
        <dbReference type="EMBL" id="GAA3504995.1"/>
    </source>
</evidence>
<gene>
    <name evidence="2" type="ORF">GCM10019016_121080</name>
</gene>
<sequence length="128" mass="14195">MSRSSPVPDRQVLCGILYVLHTGIQWEHLPEELGLGSGMTCRRRLRDWKEAGVRQRLHELLSAEPNAAARPDRSRCVVDSSHVMVPGADRRAHVTGAGPDRWAFSWCVAASLTLLRRQPCGVRTASLS</sequence>
<proteinExistence type="predicted"/>
<feature type="domain" description="Insertion element IS402-like" evidence="1">
    <location>
        <begin position="5"/>
        <end position="58"/>
    </location>
</feature>
<organism evidence="2 3">
    <name type="scientific">Streptomyces prasinosporus</name>
    <dbReference type="NCBI Taxonomy" id="68256"/>
    <lineage>
        <taxon>Bacteria</taxon>
        <taxon>Bacillati</taxon>
        <taxon>Actinomycetota</taxon>
        <taxon>Actinomycetes</taxon>
        <taxon>Kitasatosporales</taxon>
        <taxon>Streptomycetaceae</taxon>
        <taxon>Streptomyces</taxon>
        <taxon>Streptomyces albogriseolus group</taxon>
    </lineage>
</organism>
<dbReference type="EMBL" id="BAAAXF010000082">
    <property type="protein sequence ID" value="GAA3504995.1"/>
    <property type="molecule type" value="Genomic_DNA"/>
</dbReference>
<dbReference type="PANTHER" id="PTHR46637:SF1">
    <property type="entry name" value="BLL5188 PROTEIN"/>
    <property type="match status" value="1"/>
</dbReference>
<protein>
    <recommendedName>
        <fullName evidence="1">Insertion element IS402-like domain-containing protein</fullName>
    </recommendedName>
</protein>
<evidence type="ECO:0000313" key="3">
    <source>
        <dbReference type="Proteomes" id="UP001501455"/>
    </source>
</evidence>
<reference evidence="3" key="1">
    <citation type="journal article" date="2019" name="Int. J. Syst. Evol. Microbiol.">
        <title>The Global Catalogue of Microorganisms (GCM) 10K type strain sequencing project: providing services to taxonomists for standard genome sequencing and annotation.</title>
        <authorList>
            <consortium name="The Broad Institute Genomics Platform"/>
            <consortium name="The Broad Institute Genome Sequencing Center for Infectious Disease"/>
            <person name="Wu L."/>
            <person name="Ma J."/>
        </authorList>
    </citation>
    <scope>NUCLEOTIDE SEQUENCE [LARGE SCALE GENOMIC DNA]</scope>
    <source>
        <strain evidence="3">JCM 4816</strain>
    </source>
</reference>
<dbReference type="InterPro" id="IPR052909">
    <property type="entry name" value="Transposase_6_like"/>
</dbReference>
<keyword evidence="3" id="KW-1185">Reference proteome</keyword>
<name>A0ABP6UDK8_9ACTN</name>
<dbReference type="Proteomes" id="UP001501455">
    <property type="component" value="Unassembled WGS sequence"/>
</dbReference>
<comment type="caution">
    <text evidence="2">The sequence shown here is derived from an EMBL/GenBank/DDBJ whole genome shotgun (WGS) entry which is preliminary data.</text>
</comment>
<accession>A0ABP6UDK8</accession>